<comment type="caution">
    <text evidence="7">The sequence shown here is derived from an EMBL/GenBank/DDBJ whole genome shotgun (WGS) entry which is preliminary data.</text>
</comment>
<evidence type="ECO:0000256" key="5">
    <source>
        <dbReference type="SAM" id="SignalP"/>
    </source>
</evidence>
<dbReference type="InterPro" id="IPR015943">
    <property type="entry name" value="WD40/YVTN_repeat-like_dom_sf"/>
</dbReference>
<dbReference type="NCBIfam" id="TIGR03300">
    <property type="entry name" value="assembly_YfgL"/>
    <property type="match status" value="1"/>
</dbReference>
<evidence type="ECO:0000259" key="6">
    <source>
        <dbReference type="Pfam" id="PF13360"/>
    </source>
</evidence>
<comment type="subcellular location">
    <subcellularLocation>
        <location evidence="4">Cell outer membrane</location>
        <topology evidence="4">Lipid-anchor</topology>
    </subcellularLocation>
</comment>
<dbReference type="InterPro" id="IPR018391">
    <property type="entry name" value="PQQ_b-propeller_rpt"/>
</dbReference>
<dbReference type="EMBL" id="RKHR01000003">
    <property type="protein sequence ID" value="ROS05164.1"/>
    <property type="molecule type" value="Genomic_DNA"/>
</dbReference>
<protein>
    <recommendedName>
        <fullName evidence="4">Outer membrane protein assembly factor BamB</fullName>
    </recommendedName>
</protein>
<organism evidence="7 8">
    <name type="scientific">Sinobacterium caligoides</name>
    <dbReference type="NCBI Taxonomy" id="933926"/>
    <lineage>
        <taxon>Bacteria</taxon>
        <taxon>Pseudomonadati</taxon>
        <taxon>Pseudomonadota</taxon>
        <taxon>Gammaproteobacteria</taxon>
        <taxon>Cellvibrionales</taxon>
        <taxon>Spongiibacteraceae</taxon>
        <taxon>Sinobacterium</taxon>
    </lineage>
</organism>
<feature type="chain" id="PRO_5018340648" description="Outer membrane protein assembly factor BamB" evidence="5">
    <location>
        <begin position="24"/>
        <end position="383"/>
    </location>
</feature>
<gene>
    <name evidence="4" type="primary">bamB</name>
    <name evidence="7" type="ORF">EDC56_0693</name>
</gene>
<dbReference type="PANTHER" id="PTHR34512">
    <property type="entry name" value="CELL SURFACE PROTEIN"/>
    <property type="match status" value="1"/>
</dbReference>
<sequence>MIRRLSVLCLALPLLWLSGCSSTPENEALKPAELLEFDASAELDKEWSTRVGDGQGGKFNRLQPVIRDGIIYAASADGEIVALRSDDGEEVWEIDVDEPLSGGVGLGDSLLFVGTPNGEVIAFDQLTGEEQWRSDVKSEVLSAPVGRYGIVVVQAFDGNIYGLDASDGSRSWRYDSSRPVLTLRASATPVIVEDTVYAGLANGREVALDLSSGQVKWEARVAIPQGESEIERIVDVNDSPLIINSELYAVSYQGRLLKMDRSSGRPAWEFKASSDGGLAEGFGNVYFSSADGSVVAVNRENGSVTWEQTQLANRQLSSPTAYDNYVIVGDFEGYIHVLSQVDGSMVAREDLGSDGIRSRILTDDGLIYVFGNDGHLVAYKIVE</sequence>
<dbReference type="RefSeq" id="WP_123711101.1">
    <property type="nucleotide sequence ID" value="NZ_RKHR01000003.1"/>
</dbReference>
<dbReference type="InterPro" id="IPR002372">
    <property type="entry name" value="PQQ_rpt_dom"/>
</dbReference>
<keyword evidence="1 4" id="KW-0732">Signal</keyword>
<evidence type="ECO:0000256" key="2">
    <source>
        <dbReference type="ARBA" id="ARBA00023136"/>
    </source>
</evidence>
<dbReference type="GO" id="GO:0051205">
    <property type="term" value="P:protein insertion into membrane"/>
    <property type="evidence" value="ECO:0007669"/>
    <property type="project" value="UniProtKB-UniRule"/>
</dbReference>
<dbReference type="InterPro" id="IPR017687">
    <property type="entry name" value="BamB"/>
</dbReference>
<evidence type="ECO:0000256" key="3">
    <source>
        <dbReference type="ARBA" id="ARBA00023237"/>
    </source>
</evidence>
<accession>A0A3N2DZA8</accession>
<keyword evidence="4" id="KW-0564">Palmitate</keyword>
<reference evidence="7 8" key="1">
    <citation type="submission" date="2018-11" db="EMBL/GenBank/DDBJ databases">
        <title>Genomic Encyclopedia of Type Strains, Phase IV (KMG-IV): sequencing the most valuable type-strain genomes for metagenomic binning, comparative biology and taxonomic classification.</title>
        <authorList>
            <person name="Goeker M."/>
        </authorList>
    </citation>
    <scope>NUCLEOTIDE SEQUENCE [LARGE SCALE GENOMIC DNA]</scope>
    <source>
        <strain evidence="7 8">DSM 100316</strain>
    </source>
</reference>
<evidence type="ECO:0000256" key="1">
    <source>
        <dbReference type="ARBA" id="ARBA00022729"/>
    </source>
</evidence>
<dbReference type="Proteomes" id="UP000275394">
    <property type="component" value="Unassembled WGS sequence"/>
</dbReference>
<evidence type="ECO:0000313" key="8">
    <source>
        <dbReference type="Proteomes" id="UP000275394"/>
    </source>
</evidence>
<proteinExistence type="inferred from homology"/>
<dbReference type="Pfam" id="PF13360">
    <property type="entry name" value="PQQ_2"/>
    <property type="match status" value="1"/>
</dbReference>
<evidence type="ECO:0000256" key="4">
    <source>
        <dbReference type="HAMAP-Rule" id="MF_00923"/>
    </source>
</evidence>
<feature type="signal peptide" evidence="5">
    <location>
        <begin position="1"/>
        <end position="23"/>
    </location>
</feature>
<keyword evidence="8" id="KW-1185">Reference proteome</keyword>
<dbReference type="GO" id="GO:0009279">
    <property type="term" value="C:cell outer membrane"/>
    <property type="evidence" value="ECO:0007669"/>
    <property type="project" value="UniProtKB-SubCell"/>
</dbReference>
<comment type="function">
    <text evidence="4">Part of the outer membrane protein assembly complex, which is involved in assembly and insertion of beta-barrel proteins into the outer membrane.</text>
</comment>
<dbReference type="Gene3D" id="2.130.10.10">
    <property type="entry name" value="YVTN repeat-like/Quinoprotein amine dehydrogenase"/>
    <property type="match status" value="1"/>
</dbReference>
<feature type="domain" description="Pyrrolo-quinoline quinone repeat" evidence="6">
    <location>
        <begin position="77"/>
        <end position="308"/>
    </location>
</feature>
<dbReference type="OrthoDB" id="5173551at2"/>
<dbReference type="InterPro" id="IPR011047">
    <property type="entry name" value="Quinoprotein_ADH-like_sf"/>
</dbReference>
<comment type="similarity">
    <text evidence="4">Belongs to the BamB family.</text>
</comment>
<dbReference type="SUPFAM" id="SSF50998">
    <property type="entry name" value="Quinoprotein alcohol dehydrogenase-like"/>
    <property type="match status" value="1"/>
</dbReference>
<dbReference type="HAMAP" id="MF_00923">
    <property type="entry name" value="OM_assembly_BamB"/>
    <property type="match status" value="1"/>
</dbReference>
<dbReference type="SMART" id="SM00564">
    <property type="entry name" value="PQQ"/>
    <property type="match status" value="6"/>
</dbReference>
<keyword evidence="2 4" id="KW-0472">Membrane</keyword>
<name>A0A3N2DZA8_9GAMM</name>
<evidence type="ECO:0000313" key="7">
    <source>
        <dbReference type="EMBL" id="ROS05164.1"/>
    </source>
</evidence>
<keyword evidence="3 4" id="KW-0998">Cell outer membrane</keyword>
<dbReference type="AlphaFoldDB" id="A0A3N2DZA8"/>
<comment type="subunit">
    <text evidence="4">Part of the Bam complex.</text>
</comment>
<dbReference type="PROSITE" id="PS51257">
    <property type="entry name" value="PROKAR_LIPOPROTEIN"/>
    <property type="match status" value="1"/>
</dbReference>
<keyword evidence="4" id="KW-0449">Lipoprotein</keyword>
<dbReference type="PANTHER" id="PTHR34512:SF30">
    <property type="entry name" value="OUTER MEMBRANE PROTEIN ASSEMBLY FACTOR BAMB"/>
    <property type="match status" value="1"/>
</dbReference>
<dbReference type="GO" id="GO:0043165">
    <property type="term" value="P:Gram-negative-bacterium-type cell outer membrane assembly"/>
    <property type="evidence" value="ECO:0007669"/>
    <property type="project" value="UniProtKB-UniRule"/>
</dbReference>